<keyword evidence="3" id="KW-0862">Zinc</keyword>
<dbReference type="PANTHER" id="PTHR13513">
    <property type="entry name" value="E3 UBIQUITIN-PROTEIN LIGASE UBR7"/>
    <property type="match status" value="1"/>
</dbReference>
<dbReference type="AlphaFoldDB" id="A0A1E3P6H8"/>
<dbReference type="STRING" id="683960.A0A1E3P6H8"/>
<evidence type="ECO:0000256" key="5">
    <source>
        <dbReference type="SAM" id="MobiDB-lite"/>
    </source>
</evidence>
<feature type="compositionally biased region" description="Basic and acidic residues" evidence="5">
    <location>
        <begin position="1"/>
        <end position="21"/>
    </location>
</feature>
<feature type="compositionally biased region" description="Basic and acidic residues" evidence="5">
    <location>
        <begin position="234"/>
        <end position="248"/>
    </location>
</feature>
<protein>
    <recommendedName>
        <fullName evidence="6">UBR-type domain-containing protein</fullName>
    </recommendedName>
</protein>
<organism evidence="7 8">
    <name type="scientific">Wickerhamomyces anomalus (strain ATCC 58044 / CBS 1984 / NCYC 433 / NRRL Y-366-8)</name>
    <name type="common">Yeast</name>
    <name type="synonym">Hansenula anomala</name>
    <dbReference type="NCBI Taxonomy" id="683960"/>
    <lineage>
        <taxon>Eukaryota</taxon>
        <taxon>Fungi</taxon>
        <taxon>Dikarya</taxon>
        <taxon>Ascomycota</taxon>
        <taxon>Saccharomycotina</taxon>
        <taxon>Saccharomycetes</taxon>
        <taxon>Phaffomycetales</taxon>
        <taxon>Wickerhamomycetaceae</taxon>
        <taxon>Wickerhamomyces</taxon>
    </lineage>
</organism>
<dbReference type="OrthoDB" id="5795902at2759"/>
<gene>
    <name evidence="7" type="ORF">WICANDRAFT_77235</name>
</gene>
<accession>A0A1E3P6H8</accession>
<evidence type="ECO:0000259" key="6">
    <source>
        <dbReference type="PROSITE" id="PS51157"/>
    </source>
</evidence>
<dbReference type="CDD" id="cd19677">
    <property type="entry name" value="UBR-box_UBR7"/>
    <property type="match status" value="1"/>
</dbReference>
<dbReference type="SMART" id="SM00396">
    <property type="entry name" value="ZnF_UBR1"/>
    <property type="match status" value="1"/>
</dbReference>
<keyword evidence="8" id="KW-1185">Reference proteome</keyword>
<evidence type="ECO:0000256" key="1">
    <source>
        <dbReference type="ARBA" id="ARBA00022723"/>
    </source>
</evidence>
<feature type="compositionally biased region" description="Polar residues" evidence="5">
    <location>
        <begin position="22"/>
        <end position="49"/>
    </location>
</feature>
<dbReference type="Pfam" id="PF02207">
    <property type="entry name" value="zf-UBR"/>
    <property type="match status" value="1"/>
</dbReference>
<feature type="domain" description="UBR-type" evidence="6">
    <location>
        <begin position="74"/>
        <end position="144"/>
    </location>
</feature>
<feature type="region of interest" description="Disordered" evidence="5">
    <location>
        <begin position="1"/>
        <end position="49"/>
    </location>
</feature>
<keyword evidence="2" id="KW-0863">Zinc-finger</keyword>
<proteinExistence type="predicted"/>
<dbReference type="GO" id="GO:0005737">
    <property type="term" value="C:cytoplasm"/>
    <property type="evidence" value="ECO:0007669"/>
    <property type="project" value="TreeGrafter"/>
</dbReference>
<dbReference type="GO" id="GO:0008270">
    <property type="term" value="F:zinc ion binding"/>
    <property type="evidence" value="ECO:0007669"/>
    <property type="project" value="UniProtKB-KW"/>
</dbReference>
<dbReference type="Proteomes" id="UP000094112">
    <property type="component" value="Unassembled WGS sequence"/>
</dbReference>
<dbReference type="GO" id="GO:0061630">
    <property type="term" value="F:ubiquitin protein ligase activity"/>
    <property type="evidence" value="ECO:0007669"/>
    <property type="project" value="InterPro"/>
</dbReference>
<dbReference type="PROSITE" id="PS51157">
    <property type="entry name" value="ZF_UBR"/>
    <property type="match status" value="1"/>
</dbReference>
<dbReference type="PANTHER" id="PTHR13513:SF9">
    <property type="entry name" value="E3 UBIQUITIN-PROTEIN LIGASE UBR7-RELATED"/>
    <property type="match status" value="1"/>
</dbReference>
<evidence type="ECO:0000256" key="2">
    <source>
        <dbReference type="ARBA" id="ARBA00022771"/>
    </source>
</evidence>
<dbReference type="RefSeq" id="XP_019039759.1">
    <property type="nucleotide sequence ID" value="XM_019184521.1"/>
</dbReference>
<dbReference type="InterPro" id="IPR003126">
    <property type="entry name" value="Znf_UBR"/>
</dbReference>
<feature type="region of interest" description="Disordered" evidence="5">
    <location>
        <begin position="231"/>
        <end position="257"/>
    </location>
</feature>
<dbReference type="InterPro" id="IPR047506">
    <property type="entry name" value="UBR7-like_UBR-box"/>
</dbReference>
<dbReference type="EMBL" id="KV454209">
    <property type="protein sequence ID" value="ODQ60552.1"/>
    <property type="molecule type" value="Genomic_DNA"/>
</dbReference>
<reference evidence="7 8" key="1">
    <citation type="journal article" date="2016" name="Proc. Natl. Acad. Sci. U.S.A.">
        <title>Comparative genomics of biotechnologically important yeasts.</title>
        <authorList>
            <person name="Riley R."/>
            <person name="Haridas S."/>
            <person name="Wolfe K.H."/>
            <person name="Lopes M.R."/>
            <person name="Hittinger C.T."/>
            <person name="Goeker M."/>
            <person name="Salamov A.A."/>
            <person name="Wisecaver J.H."/>
            <person name="Long T.M."/>
            <person name="Calvey C.H."/>
            <person name="Aerts A.L."/>
            <person name="Barry K.W."/>
            <person name="Choi C."/>
            <person name="Clum A."/>
            <person name="Coughlan A.Y."/>
            <person name="Deshpande S."/>
            <person name="Douglass A.P."/>
            <person name="Hanson S.J."/>
            <person name="Klenk H.-P."/>
            <person name="LaButti K.M."/>
            <person name="Lapidus A."/>
            <person name="Lindquist E.A."/>
            <person name="Lipzen A.M."/>
            <person name="Meier-Kolthoff J.P."/>
            <person name="Ohm R.A."/>
            <person name="Otillar R.P."/>
            <person name="Pangilinan J.L."/>
            <person name="Peng Y."/>
            <person name="Rokas A."/>
            <person name="Rosa C.A."/>
            <person name="Scheuner C."/>
            <person name="Sibirny A.A."/>
            <person name="Slot J.C."/>
            <person name="Stielow J.B."/>
            <person name="Sun H."/>
            <person name="Kurtzman C.P."/>
            <person name="Blackwell M."/>
            <person name="Grigoriev I.V."/>
            <person name="Jeffries T.W."/>
        </authorList>
    </citation>
    <scope>NUCLEOTIDE SEQUENCE [LARGE SCALE GENOMIC DNA]</scope>
    <source>
        <strain evidence="8">ATCC 58044 / CBS 1984 / NCYC 433 / NRRL Y-366-8</strain>
    </source>
</reference>
<evidence type="ECO:0000256" key="4">
    <source>
        <dbReference type="PROSITE-ProRule" id="PRU00508"/>
    </source>
</evidence>
<name>A0A1E3P6H8_WICAA</name>
<evidence type="ECO:0000256" key="3">
    <source>
        <dbReference type="ARBA" id="ARBA00022833"/>
    </source>
</evidence>
<evidence type="ECO:0000313" key="8">
    <source>
        <dbReference type="Proteomes" id="UP000094112"/>
    </source>
</evidence>
<sequence>MASDEVKKELNQGSKETKQDQTKNTTDVDSNQQSNIKPELDSNPSSDSITAQDYISSQLELEREAKELMPYDPNQCTYSMGAIRQQIYACLTCLAKTGQTSGICYSCSIQCHSDHELVELFTKRNFTCDCGTTKMNHPCYLRSKIFDDIPSSSNSYNQNFKGHFCDCKQLYNPIEEKSNMLQCIFGETCQEDWFHDYCIMGLTHYEPPKQKDHGVNKLDQLGEPEIDAATQNIKNEEDKKEELMKNDQQEEENGEPVLDGFPNLDDFDCYICWKCINKFKDFFDKIKQNNDIVVTTVQRIPSENLQERNSIILQNQDGTFFKKRKIDYDYSIFLKTNYEENFKTLYNTTNDTTIKKILDEFQFLMNDDPIYEPPNDDEIDPEDDDNSSIYDLGAKAINSLPREQAIQGVQAFQDIKTKLKDFLAPFAQDGKIVGKDDVENFFKNIQK</sequence>
<evidence type="ECO:0000313" key="7">
    <source>
        <dbReference type="EMBL" id="ODQ60552.1"/>
    </source>
</evidence>
<dbReference type="GeneID" id="30201767"/>
<dbReference type="InterPro" id="IPR040204">
    <property type="entry name" value="UBR7"/>
</dbReference>
<keyword evidence="1" id="KW-0479">Metal-binding</keyword>
<feature type="zinc finger region" description="UBR-type" evidence="4">
    <location>
        <begin position="74"/>
        <end position="144"/>
    </location>
</feature>